<dbReference type="InterPro" id="IPR041602">
    <property type="entry name" value="Quercetinase_C"/>
</dbReference>
<proteinExistence type="inferred from homology"/>
<dbReference type="InterPro" id="IPR003829">
    <property type="entry name" value="Pirin_N_dom"/>
</dbReference>
<dbReference type="EMBL" id="JACOIJ010000006">
    <property type="protein sequence ID" value="MBD1428889.1"/>
    <property type="molecule type" value="Genomic_DNA"/>
</dbReference>
<feature type="domain" description="Quercetin 2,3-dioxygenase C-terminal cupin" evidence="4">
    <location>
        <begin position="148"/>
        <end position="233"/>
    </location>
</feature>
<dbReference type="Proteomes" id="UP000651271">
    <property type="component" value="Unassembled WGS sequence"/>
</dbReference>
<dbReference type="PANTHER" id="PTHR43212:SF3">
    <property type="entry name" value="QUERCETIN 2,3-DIOXYGENASE"/>
    <property type="match status" value="1"/>
</dbReference>
<dbReference type="Pfam" id="PF17954">
    <property type="entry name" value="Pirin_C_2"/>
    <property type="match status" value="1"/>
</dbReference>
<evidence type="ECO:0000256" key="1">
    <source>
        <dbReference type="ARBA" id="ARBA00008416"/>
    </source>
</evidence>
<name>A0ABR7YC56_9SPHI</name>
<dbReference type="PIRSF" id="PIRSF006232">
    <property type="entry name" value="Pirin"/>
    <property type="match status" value="1"/>
</dbReference>
<organism evidence="5 6">
    <name type="scientific">Sphingobacterium litopenaei</name>
    <dbReference type="NCBI Taxonomy" id="2763500"/>
    <lineage>
        <taxon>Bacteria</taxon>
        <taxon>Pseudomonadati</taxon>
        <taxon>Bacteroidota</taxon>
        <taxon>Sphingobacteriia</taxon>
        <taxon>Sphingobacteriales</taxon>
        <taxon>Sphingobacteriaceae</taxon>
        <taxon>Sphingobacterium</taxon>
    </lineage>
</organism>
<dbReference type="InterPro" id="IPR011051">
    <property type="entry name" value="RmlC_Cupin_sf"/>
</dbReference>
<feature type="domain" description="Pirin N-terminal" evidence="3">
    <location>
        <begin position="13"/>
        <end position="120"/>
    </location>
</feature>
<evidence type="ECO:0000313" key="6">
    <source>
        <dbReference type="Proteomes" id="UP000651271"/>
    </source>
</evidence>
<evidence type="ECO:0000259" key="3">
    <source>
        <dbReference type="Pfam" id="PF02678"/>
    </source>
</evidence>
<comment type="caution">
    <text evidence="5">The sequence shown here is derived from an EMBL/GenBank/DDBJ whole genome shotgun (WGS) entry which is preliminary data.</text>
</comment>
<dbReference type="SUPFAM" id="SSF51182">
    <property type="entry name" value="RmlC-like cupins"/>
    <property type="match status" value="1"/>
</dbReference>
<sequence>MRTIIHKADSRGYADHGWLKSYHTFSFAGYHNPSRMHFGALRVLNDDFVAGGNGFGRHPHDNMEIISIPLEGTLAHGDSMGNEGTIQPNEIQVMSAGTGVAHSEFNGSEVDHVRFLQIWLFPNKENVTPRYDQIKIDPADRKNKLQQVISPNPNDEGTWIHQDAWFHLTDLDTGNSVEYTLKGEGTGVYIFLLEGQLEVAGEILERRDAIGITDTTEVALTAKENASVLIMEVPMV</sequence>
<dbReference type="RefSeq" id="WP_165290649.1">
    <property type="nucleotide sequence ID" value="NZ_JACOIJ010000006.1"/>
</dbReference>
<keyword evidence="6" id="KW-1185">Reference proteome</keyword>
<evidence type="ECO:0000256" key="2">
    <source>
        <dbReference type="RuleBase" id="RU003457"/>
    </source>
</evidence>
<comment type="similarity">
    <text evidence="1 2">Belongs to the pirin family.</text>
</comment>
<dbReference type="InterPro" id="IPR014710">
    <property type="entry name" value="RmlC-like_jellyroll"/>
</dbReference>
<dbReference type="CDD" id="cd02910">
    <property type="entry name" value="cupin_Yhhw_N"/>
    <property type="match status" value="1"/>
</dbReference>
<reference evidence="5 6" key="1">
    <citation type="submission" date="2020-08" db="EMBL/GenBank/DDBJ databases">
        <title>Sphingobacterium sp. DN04309 isolated from aquaculture water.</title>
        <authorList>
            <person name="Zhang M."/>
        </authorList>
    </citation>
    <scope>NUCLEOTIDE SEQUENCE [LARGE SCALE GENOMIC DNA]</scope>
    <source>
        <strain evidence="5 6">DN04309</strain>
    </source>
</reference>
<dbReference type="Gene3D" id="2.60.120.10">
    <property type="entry name" value="Jelly Rolls"/>
    <property type="match status" value="2"/>
</dbReference>
<evidence type="ECO:0000259" key="4">
    <source>
        <dbReference type="Pfam" id="PF17954"/>
    </source>
</evidence>
<dbReference type="PANTHER" id="PTHR43212">
    <property type="entry name" value="QUERCETIN 2,3-DIOXYGENASE"/>
    <property type="match status" value="1"/>
</dbReference>
<protein>
    <submittedName>
        <fullName evidence="5">Pirin family protein</fullName>
    </submittedName>
</protein>
<accession>A0ABR7YC56</accession>
<gene>
    <name evidence="5" type="ORF">H8B04_04785</name>
</gene>
<evidence type="ECO:0000313" key="5">
    <source>
        <dbReference type="EMBL" id="MBD1428889.1"/>
    </source>
</evidence>
<dbReference type="Pfam" id="PF02678">
    <property type="entry name" value="Pirin"/>
    <property type="match status" value="1"/>
</dbReference>
<dbReference type="InterPro" id="IPR012093">
    <property type="entry name" value="Pirin"/>
</dbReference>